<dbReference type="AlphaFoldDB" id="A0A6S7LP20"/>
<protein>
    <submittedName>
        <fullName evidence="2">Uncharacterized protein</fullName>
    </submittedName>
</protein>
<accession>A0A6S7LP20</accession>
<name>A0A6S7LP20_PARCT</name>
<dbReference type="Proteomes" id="UP001152795">
    <property type="component" value="Unassembled WGS sequence"/>
</dbReference>
<feature type="non-terminal residue" evidence="2">
    <location>
        <position position="130"/>
    </location>
</feature>
<evidence type="ECO:0000313" key="2">
    <source>
        <dbReference type="EMBL" id="CAB4036189.1"/>
    </source>
</evidence>
<keyword evidence="3" id="KW-1185">Reference proteome</keyword>
<gene>
    <name evidence="2" type="ORF">PACLA_8A011840</name>
</gene>
<comment type="caution">
    <text evidence="2">The sequence shown here is derived from an EMBL/GenBank/DDBJ whole genome shotgun (WGS) entry which is preliminary data.</text>
</comment>
<feature type="region of interest" description="Disordered" evidence="1">
    <location>
        <begin position="107"/>
        <end position="130"/>
    </location>
</feature>
<proteinExistence type="predicted"/>
<reference evidence="2" key="1">
    <citation type="submission" date="2020-04" db="EMBL/GenBank/DDBJ databases">
        <authorList>
            <person name="Alioto T."/>
            <person name="Alioto T."/>
            <person name="Gomez Garrido J."/>
        </authorList>
    </citation>
    <scope>NUCLEOTIDE SEQUENCE</scope>
    <source>
        <strain evidence="2">A484AB</strain>
    </source>
</reference>
<dbReference type="EMBL" id="CACRXK020021777">
    <property type="protein sequence ID" value="CAB4036189.1"/>
    <property type="molecule type" value="Genomic_DNA"/>
</dbReference>
<sequence>MEQDLGEKSTINQTNYTDNAAKYLTVSEKGKFKWNGPFEVLKLLMNELTKSDTKWSTPDGYCKLLEVNDIAVRWYSDSNSLTLNGNSSDDIKFQIRNIASLAHPEAVATSKDYKETEDAAADMGHTDASE</sequence>
<evidence type="ECO:0000313" key="3">
    <source>
        <dbReference type="Proteomes" id="UP001152795"/>
    </source>
</evidence>
<evidence type="ECO:0000256" key="1">
    <source>
        <dbReference type="SAM" id="MobiDB-lite"/>
    </source>
</evidence>
<organism evidence="2 3">
    <name type="scientific">Paramuricea clavata</name>
    <name type="common">Red gorgonian</name>
    <name type="synonym">Violescent sea-whip</name>
    <dbReference type="NCBI Taxonomy" id="317549"/>
    <lineage>
        <taxon>Eukaryota</taxon>
        <taxon>Metazoa</taxon>
        <taxon>Cnidaria</taxon>
        <taxon>Anthozoa</taxon>
        <taxon>Octocorallia</taxon>
        <taxon>Malacalcyonacea</taxon>
        <taxon>Plexauridae</taxon>
        <taxon>Paramuricea</taxon>
    </lineage>
</organism>